<keyword evidence="1" id="KW-1133">Transmembrane helix</keyword>
<name>A0A8J6Q571_9FLAO</name>
<dbReference type="RefSeq" id="WP_188224372.1">
    <property type="nucleotide sequence ID" value="NZ_JACVXD010000010.1"/>
</dbReference>
<evidence type="ECO:0000313" key="2">
    <source>
        <dbReference type="EMBL" id="MBD0825077.1"/>
    </source>
</evidence>
<accession>A0A8J6Q571</accession>
<dbReference type="AlphaFoldDB" id="A0A8J6Q571"/>
<comment type="caution">
    <text evidence="2">The sequence shown here is derived from an EMBL/GenBank/DDBJ whole genome shotgun (WGS) entry which is preliminary data.</text>
</comment>
<feature type="transmembrane region" description="Helical" evidence="1">
    <location>
        <begin position="5"/>
        <end position="25"/>
    </location>
</feature>
<sequence>MKKRYYIYILALFILALYFGYSYIYQDHRNIETESADFVLEASAFSEAFVNSPNEAELKFINKTIEVTGVITDLNQTDITLDQSIFCQFSTAINPPQKVNTTIKIKGRCIGYDDLLEQVKLDQCSIVKD</sequence>
<evidence type="ECO:0000313" key="3">
    <source>
        <dbReference type="Proteomes" id="UP000621516"/>
    </source>
</evidence>
<evidence type="ECO:0008006" key="4">
    <source>
        <dbReference type="Google" id="ProtNLM"/>
    </source>
</evidence>
<reference evidence="2 3" key="1">
    <citation type="journal article" date="2018" name="J. Microbiol.">
        <title>Aestuariibaculum marinum sp. nov., a marine bacterium isolated from seawater in South Korea.</title>
        <authorList>
            <person name="Choi J."/>
            <person name="Lee D."/>
            <person name="Jang J.H."/>
            <person name="Cha S."/>
            <person name="Seo T."/>
        </authorList>
    </citation>
    <scope>NUCLEOTIDE SEQUENCE [LARGE SCALE GENOMIC DNA]</scope>
    <source>
        <strain evidence="2 3">IP7</strain>
    </source>
</reference>
<dbReference type="EMBL" id="JACVXD010000010">
    <property type="protein sequence ID" value="MBD0825077.1"/>
    <property type="molecule type" value="Genomic_DNA"/>
</dbReference>
<dbReference type="Pfam" id="PF12869">
    <property type="entry name" value="tRNA_anti-like"/>
    <property type="match status" value="1"/>
</dbReference>
<keyword evidence="1" id="KW-0472">Membrane</keyword>
<organism evidence="2 3">
    <name type="scientific">Aestuariibaculum marinum</name>
    <dbReference type="NCBI Taxonomy" id="2683592"/>
    <lineage>
        <taxon>Bacteria</taxon>
        <taxon>Pseudomonadati</taxon>
        <taxon>Bacteroidota</taxon>
        <taxon>Flavobacteriia</taxon>
        <taxon>Flavobacteriales</taxon>
        <taxon>Flavobacteriaceae</taxon>
    </lineage>
</organism>
<proteinExistence type="predicted"/>
<gene>
    <name evidence="2" type="ORF">ICJ85_13725</name>
</gene>
<keyword evidence="3" id="KW-1185">Reference proteome</keyword>
<keyword evidence="1" id="KW-0812">Transmembrane</keyword>
<protein>
    <recommendedName>
        <fullName evidence="4">tRNA_anti-like</fullName>
    </recommendedName>
</protein>
<dbReference type="InterPro" id="IPR024422">
    <property type="entry name" value="Protein_unknown_function_OB"/>
</dbReference>
<dbReference type="Proteomes" id="UP000621516">
    <property type="component" value="Unassembled WGS sequence"/>
</dbReference>
<evidence type="ECO:0000256" key="1">
    <source>
        <dbReference type="SAM" id="Phobius"/>
    </source>
</evidence>